<dbReference type="EMBL" id="MK071979">
    <property type="protein sequence ID" value="AYV75345.1"/>
    <property type="molecule type" value="Genomic_DNA"/>
</dbReference>
<name>A0A3G4ZKH7_9VIRU</name>
<organism evidence="1">
    <name type="scientific">Terrestrivirus sp</name>
    <dbReference type="NCBI Taxonomy" id="2487775"/>
    <lineage>
        <taxon>Viruses</taxon>
        <taxon>Varidnaviria</taxon>
        <taxon>Bamfordvirae</taxon>
        <taxon>Nucleocytoviricota</taxon>
        <taxon>Megaviricetes</taxon>
        <taxon>Imitervirales</taxon>
        <taxon>Mimiviridae</taxon>
        <taxon>Klosneuvirinae</taxon>
    </lineage>
</organism>
<proteinExistence type="predicted"/>
<sequence length="33" mass="4052">MSYLITKFYKLKIENAYIKRSFLYNSIYVSKLL</sequence>
<accession>A0A3G4ZKH7</accession>
<gene>
    <name evidence="1" type="ORF">Terrestrivirus1_219</name>
</gene>
<protein>
    <submittedName>
        <fullName evidence="1">Uncharacterized protein</fullName>
    </submittedName>
</protein>
<reference evidence="1" key="1">
    <citation type="submission" date="2018-10" db="EMBL/GenBank/DDBJ databases">
        <title>Hidden diversity of soil giant viruses.</title>
        <authorList>
            <person name="Schulz F."/>
            <person name="Alteio L."/>
            <person name="Goudeau D."/>
            <person name="Ryan E.M."/>
            <person name="Malmstrom R.R."/>
            <person name="Blanchard J."/>
            <person name="Woyke T."/>
        </authorList>
    </citation>
    <scope>NUCLEOTIDE SEQUENCE</scope>
    <source>
        <strain evidence="1">TEV1</strain>
    </source>
</reference>
<evidence type="ECO:0000313" key="1">
    <source>
        <dbReference type="EMBL" id="AYV75345.1"/>
    </source>
</evidence>